<dbReference type="RefSeq" id="WP_104096085.1">
    <property type="nucleotide sequence ID" value="NZ_JACHBP010000001.1"/>
</dbReference>
<dbReference type="Proteomes" id="UP000298488">
    <property type="component" value="Unassembled WGS sequence"/>
</dbReference>
<proteinExistence type="predicted"/>
<keyword evidence="2" id="KW-1185">Reference proteome</keyword>
<dbReference type="EMBL" id="SOFI01000003">
    <property type="protein sequence ID" value="TFB80222.1"/>
    <property type="molecule type" value="Genomic_DNA"/>
</dbReference>
<sequence>MNDDERTALDAWADKLRQALELNDLEFDIDRVLDLAGDAARSVVRPAAPVTTFLVGYAAGRAAAGGSDPATAVSDAIVTATGLAAAE</sequence>
<evidence type="ECO:0000313" key="1">
    <source>
        <dbReference type="EMBL" id="TFB80222.1"/>
    </source>
</evidence>
<dbReference type="InterPro" id="IPR045598">
    <property type="entry name" value="DUF6457"/>
</dbReference>
<gene>
    <name evidence="1" type="ORF">E3N84_09375</name>
</gene>
<evidence type="ECO:0000313" key="2">
    <source>
        <dbReference type="Proteomes" id="UP000298488"/>
    </source>
</evidence>
<reference evidence="1 2" key="1">
    <citation type="submission" date="2019-03" db="EMBL/GenBank/DDBJ databases">
        <title>Genomics of glacier-inhabiting Cryobacterium strains.</title>
        <authorList>
            <person name="Liu Q."/>
            <person name="Xin Y.-H."/>
        </authorList>
    </citation>
    <scope>NUCLEOTIDE SEQUENCE [LARGE SCALE GENOMIC DNA]</scope>
    <source>
        <strain evidence="1 2">CGMCC 1.10440</strain>
    </source>
</reference>
<accession>A0A4R8VDK5</accession>
<dbReference type="Pfam" id="PF20058">
    <property type="entry name" value="DUF6457"/>
    <property type="match status" value="1"/>
</dbReference>
<name>A0A4R8VDK5_9MICO</name>
<dbReference type="AlphaFoldDB" id="A0A4R8VDK5"/>
<protein>
    <submittedName>
        <fullName evidence="1">Molybdopterin-guanine dinucleotide biosynthesis protein</fullName>
    </submittedName>
</protein>
<organism evidence="1 2">
    <name type="scientific">Terrimesophilobacter mesophilus</name>
    <dbReference type="NCBI Taxonomy" id="433647"/>
    <lineage>
        <taxon>Bacteria</taxon>
        <taxon>Bacillati</taxon>
        <taxon>Actinomycetota</taxon>
        <taxon>Actinomycetes</taxon>
        <taxon>Micrococcales</taxon>
        <taxon>Microbacteriaceae</taxon>
        <taxon>Terrimesophilobacter</taxon>
    </lineage>
</organism>
<comment type="caution">
    <text evidence="1">The sequence shown here is derived from an EMBL/GenBank/DDBJ whole genome shotgun (WGS) entry which is preliminary data.</text>
</comment>
<dbReference type="OrthoDB" id="4735656at2"/>